<dbReference type="AlphaFoldDB" id="W6QPK6"/>
<evidence type="ECO:0000313" key="1">
    <source>
        <dbReference type="EMBL" id="CDM31517.1"/>
    </source>
</evidence>
<dbReference type="Proteomes" id="UP000030686">
    <property type="component" value="Unassembled WGS sequence"/>
</dbReference>
<gene>
    <name evidence="1" type="ORF">PROQFM164_S02g001667</name>
</gene>
<reference evidence="1" key="1">
    <citation type="journal article" date="2014" name="Nat. Commun.">
        <title>Multiple recent horizontal transfers of a large genomic region in cheese making fungi.</title>
        <authorList>
            <person name="Cheeseman K."/>
            <person name="Ropars J."/>
            <person name="Renault P."/>
            <person name="Dupont J."/>
            <person name="Gouzy J."/>
            <person name="Branca A."/>
            <person name="Abraham A.L."/>
            <person name="Ceppi M."/>
            <person name="Conseiller E."/>
            <person name="Debuchy R."/>
            <person name="Malagnac F."/>
            <person name="Goarin A."/>
            <person name="Silar P."/>
            <person name="Lacoste S."/>
            <person name="Sallet E."/>
            <person name="Bensimon A."/>
            <person name="Giraud T."/>
            <person name="Brygoo Y."/>
        </authorList>
    </citation>
    <scope>NUCLEOTIDE SEQUENCE [LARGE SCALE GENOMIC DNA]</scope>
    <source>
        <strain evidence="1">FM164</strain>
    </source>
</reference>
<sequence>MSLLPKQLRRQNIMPVIISFEAVRKALLPLLQSLNYTKTSVLHSLRVGVPPMRCSVPSPTTRCELRCQVASPGKM</sequence>
<proteinExistence type="predicted"/>
<protein>
    <submittedName>
        <fullName evidence="1">Genomic scaffold, ProqFM164S02</fullName>
    </submittedName>
</protein>
<keyword evidence="2" id="KW-1185">Reference proteome</keyword>
<accession>W6QPK6</accession>
<dbReference type="EMBL" id="HG792016">
    <property type="protein sequence ID" value="CDM31517.1"/>
    <property type="molecule type" value="Genomic_DNA"/>
</dbReference>
<name>W6QPK6_PENRF</name>
<organism evidence="1 2">
    <name type="scientific">Penicillium roqueforti (strain FM164)</name>
    <dbReference type="NCBI Taxonomy" id="1365484"/>
    <lineage>
        <taxon>Eukaryota</taxon>
        <taxon>Fungi</taxon>
        <taxon>Dikarya</taxon>
        <taxon>Ascomycota</taxon>
        <taxon>Pezizomycotina</taxon>
        <taxon>Eurotiomycetes</taxon>
        <taxon>Eurotiomycetidae</taxon>
        <taxon>Eurotiales</taxon>
        <taxon>Aspergillaceae</taxon>
        <taxon>Penicillium</taxon>
    </lineage>
</organism>
<evidence type="ECO:0000313" key="2">
    <source>
        <dbReference type="Proteomes" id="UP000030686"/>
    </source>
</evidence>